<dbReference type="Gene3D" id="3.15.10.30">
    <property type="entry name" value="Haemolymph juvenile hormone binding protein"/>
    <property type="match status" value="1"/>
</dbReference>
<dbReference type="AlphaFoldDB" id="A0A8K0CKP1"/>
<feature type="chain" id="PRO_5035443856" evidence="1">
    <location>
        <begin position="19"/>
        <end position="260"/>
    </location>
</feature>
<protein>
    <submittedName>
        <fullName evidence="2">Uncharacterized protein</fullName>
    </submittedName>
</protein>
<dbReference type="PANTHER" id="PTHR11008">
    <property type="entry name" value="PROTEIN TAKEOUT-LIKE PROTEIN"/>
    <property type="match status" value="1"/>
</dbReference>
<dbReference type="InterPro" id="IPR038606">
    <property type="entry name" value="To_sf"/>
</dbReference>
<keyword evidence="3" id="KW-1185">Reference proteome</keyword>
<dbReference type="OrthoDB" id="7419171at2759"/>
<comment type="caution">
    <text evidence="2">The sequence shown here is derived from an EMBL/GenBank/DDBJ whole genome shotgun (WGS) entry which is preliminary data.</text>
</comment>
<dbReference type="EMBL" id="VTPC01079544">
    <property type="protein sequence ID" value="KAF2888154.1"/>
    <property type="molecule type" value="Genomic_DNA"/>
</dbReference>
<evidence type="ECO:0000256" key="1">
    <source>
        <dbReference type="SAM" id="SignalP"/>
    </source>
</evidence>
<gene>
    <name evidence="2" type="ORF">ILUMI_18019</name>
</gene>
<evidence type="ECO:0000313" key="3">
    <source>
        <dbReference type="Proteomes" id="UP000801492"/>
    </source>
</evidence>
<dbReference type="Pfam" id="PF06585">
    <property type="entry name" value="JHBP"/>
    <property type="match status" value="1"/>
</dbReference>
<dbReference type="Proteomes" id="UP000801492">
    <property type="component" value="Unassembled WGS sequence"/>
</dbReference>
<accession>A0A8K0CKP1</accession>
<sequence length="260" mass="29644">MLYSITIFILCCMCLSIAKKFPFNLPRCYTDDPKLTVNECVLRAFNELRPIASNGIEDIGLPPLNPFVIPEIFMHEDLQMTNFTVTVFNYTIGGMDNYDIKEFQYDSESMTYRFRIEFETIIMSGSIQIDGYVVNIPIVGNAYANCTFGPVNATFEIKGSTRKSKGIDYYNTENVCVNLDVADGGYSFVGLFDNNKQLERMTNEMLNANSAMVTKAATPLFEKLAEVGIARFMKTLTKIPLHELFPSLHRYKFLCYCFYV</sequence>
<dbReference type="PANTHER" id="PTHR11008:SF32">
    <property type="entry name" value="CIRCADIAN CLOCK-CONTROLLED PROTEIN DAYWAKE-RELATED"/>
    <property type="match status" value="1"/>
</dbReference>
<dbReference type="SMART" id="SM00700">
    <property type="entry name" value="JHBP"/>
    <property type="match status" value="1"/>
</dbReference>
<proteinExistence type="predicted"/>
<evidence type="ECO:0000313" key="2">
    <source>
        <dbReference type="EMBL" id="KAF2888154.1"/>
    </source>
</evidence>
<name>A0A8K0CKP1_IGNLU</name>
<organism evidence="2 3">
    <name type="scientific">Ignelater luminosus</name>
    <name type="common">Cucubano</name>
    <name type="synonym">Pyrophorus luminosus</name>
    <dbReference type="NCBI Taxonomy" id="2038154"/>
    <lineage>
        <taxon>Eukaryota</taxon>
        <taxon>Metazoa</taxon>
        <taxon>Ecdysozoa</taxon>
        <taxon>Arthropoda</taxon>
        <taxon>Hexapoda</taxon>
        <taxon>Insecta</taxon>
        <taxon>Pterygota</taxon>
        <taxon>Neoptera</taxon>
        <taxon>Endopterygota</taxon>
        <taxon>Coleoptera</taxon>
        <taxon>Polyphaga</taxon>
        <taxon>Elateriformia</taxon>
        <taxon>Elateroidea</taxon>
        <taxon>Elateridae</taxon>
        <taxon>Agrypninae</taxon>
        <taxon>Pyrophorini</taxon>
        <taxon>Ignelater</taxon>
    </lineage>
</organism>
<feature type="signal peptide" evidence="1">
    <location>
        <begin position="1"/>
        <end position="18"/>
    </location>
</feature>
<dbReference type="InterPro" id="IPR010562">
    <property type="entry name" value="Haemolymph_juvenile_hormone-bd"/>
</dbReference>
<dbReference type="GO" id="GO:0005615">
    <property type="term" value="C:extracellular space"/>
    <property type="evidence" value="ECO:0007669"/>
    <property type="project" value="TreeGrafter"/>
</dbReference>
<reference evidence="2" key="1">
    <citation type="submission" date="2019-08" db="EMBL/GenBank/DDBJ databases">
        <title>The genome of the North American firefly Photinus pyralis.</title>
        <authorList>
            <consortium name="Photinus pyralis genome working group"/>
            <person name="Fallon T.R."/>
            <person name="Sander Lower S.E."/>
            <person name="Weng J.-K."/>
        </authorList>
    </citation>
    <scope>NUCLEOTIDE SEQUENCE</scope>
    <source>
        <strain evidence="2">TRF0915ILg1</strain>
        <tissue evidence="2">Whole body</tissue>
    </source>
</reference>
<keyword evidence="1" id="KW-0732">Signal</keyword>